<dbReference type="SUPFAM" id="SSF56601">
    <property type="entry name" value="beta-lactamase/transpeptidase-like"/>
    <property type="match status" value="1"/>
</dbReference>
<evidence type="ECO:0000313" key="4">
    <source>
        <dbReference type="Proteomes" id="UP000287865"/>
    </source>
</evidence>
<dbReference type="PANTHER" id="PTHR22935">
    <property type="entry name" value="PENICILLIN-BINDING PROTEIN"/>
    <property type="match status" value="1"/>
</dbReference>
<dbReference type="EMBL" id="PIPK01000001">
    <property type="protein sequence ID" value="RUO28607.1"/>
    <property type="molecule type" value="Genomic_DNA"/>
</dbReference>
<dbReference type="InterPro" id="IPR012338">
    <property type="entry name" value="Beta-lactam/transpept-like"/>
</dbReference>
<gene>
    <name evidence="3" type="ORF">CWE07_02100</name>
</gene>
<dbReference type="PANTHER" id="PTHR22935:SF95">
    <property type="entry name" value="BETA-LACTAMASE-LIKE 1-RELATED"/>
    <property type="match status" value="1"/>
</dbReference>
<comment type="similarity">
    <text evidence="1">Belongs to the beta-lactamase family.</text>
</comment>
<keyword evidence="4" id="KW-1185">Reference proteome</keyword>
<dbReference type="InterPro" id="IPR001466">
    <property type="entry name" value="Beta-lactam-related"/>
</dbReference>
<proteinExistence type="inferred from homology"/>
<name>A0ABY0BWU7_9GAMM</name>
<protein>
    <recommendedName>
        <fullName evidence="2">Beta-lactamase-related domain-containing protein</fullName>
    </recommendedName>
</protein>
<sequence>MYLMTFSIPGFADADGHYRGVLQLSEHSQLVFGVRIAGDEVTFDSPNQGLFNHAPTEFELSNEALSLYDAGMSLRFDAKFEQRQLVGQFRQGSERAEAIPLTLQRLSAEDLASLSYEGQYVGQLQISRQQSLPLRLNLARVTQAIAPSGFIATLDSPAQQSFGIPITRVEINAEQLSFESQLLGARFVGDYQQVNDRDGYTGTFTQGREFELRLQREDGHSAVAQYRSPELGQHGGALAKLTATGEQQWQLETEYFGDHDAQVQYEIGSVTKPMVALILAQLVSAEQVALDTPLAHFFTGADPSITLARLATHTSGLPRLPANLFITANPRNPYAHFDLAALQSILAATPVSSNQQIPDYSYSNYAYGALGEALAIAAQSDLNSLFETWVFNPANMGNSTLALTGLSLPDLSQGHDASGEQVPHWQFDALAGAGAVVSTLPDMVAYVRYLMTLQADNDAAMTQMMTPQLRIADCCEQALGWILQTDDDGATFAMHSGQTGGFNSFVGFYLDGSAALVYLGNQAYDHTQNLRRQLIQLRQTSLSATAE</sequence>
<dbReference type="Proteomes" id="UP000287865">
    <property type="component" value="Unassembled WGS sequence"/>
</dbReference>
<reference evidence="3 4" key="1">
    <citation type="journal article" date="2018" name="Front. Microbiol.">
        <title>Genome-Based Analysis Reveals the Taxonomy and Diversity of the Family Idiomarinaceae.</title>
        <authorList>
            <person name="Liu Y."/>
            <person name="Lai Q."/>
            <person name="Shao Z."/>
        </authorList>
    </citation>
    <scope>NUCLEOTIDE SEQUENCE [LARGE SCALE GENOMIC DNA]</scope>
    <source>
        <strain evidence="3 4">CF12-14</strain>
    </source>
</reference>
<accession>A0ABY0BWU7</accession>
<dbReference type="Pfam" id="PF00144">
    <property type="entry name" value="Beta-lactamase"/>
    <property type="match status" value="1"/>
</dbReference>
<evidence type="ECO:0000259" key="2">
    <source>
        <dbReference type="Pfam" id="PF00144"/>
    </source>
</evidence>
<evidence type="ECO:0000313" key="3">
    <source>
        <dbReference type="EMBL" id="RUO28607.1"/>
    </source>
</evidence>
<dbReference type="Gene3D" id="3.40.710.10">
    <property type="entry name" value="DD-peptidase/beta-lactamase superfamily"/>
    <property type="match status" value="1"/>
</dbReference>
<organism evidence="3 4">
    <name type="scientific">Aliidiomarina maris</name>
    <dbReference type="NCBI Taxonomy" id="531312"/>
    <lineage>
        <taxon>Bacteria</taxon>
        <taxon>Pseudomonadati</taxon>
        <taxon>Pseudomonadota</taxon>
        <taxon>Gammaproteobacteria</taxon>
        <taxon>Alteromonadales</taxon>
        <taxon>Idiomarinaceae</taxon>
        <taxon>Aliidiomarina</taxon>
    </lineage>
</organism>
<feature type="domain" description="Beta-lactamase-related" evidence="2">
    <location>
        <begin position="253"/>
        <end position="533"/>
    </location>
</feature>
<evidence type="ECO:0000256" key="1">
    <source>
        <dbReference type="ARBA" id="ARBA00038473"/>
    </source>
</evidence>
<comment type="caution">
    <text evidence="3">The sequence shown here is derived from an EMBL/GenBank/DDBJ whole genome shotgun (WGS) entry which is preliminary data.</text>
</comment>
<dbReference type="InterPro" id="IPR051478">
    <property type="entry name" value="Beta-lactamase-like_AB/R"/>
</dbReference>